<dbReference type="AlphaFoldDB" id="A0A364KX13"/>
<dbReference type="SUPFAM" id="SSF51905">
    <property type="entry name" value="FAD/NAD(P)-binding domain"/>
    <property type="match status" value="1"/>
</dbReference>
<evidence type="ECO:0000259" key="6">
    <source>
        <dbReference type="Pfam" id="PF01494"/>
    </source>
</evidence>
<reference evidence="7 8" key="1">
    <citation type="journal article" date="2017" name="Biotechnol. Biofuels">
        <title>Differential beta-glucosidase expression as a function of carbon source availability in Talaromyces amestolkiae: a genomic and proteomic approach.</title>
        <authorList>
            <person name="de Eugenio L.I."/>
            <person name="Mendez-Liter J.A."/>
            <person name="Nieto-Dominguez M."/>
            <person name="Alonso L."/>
            <person name="Gil-Munoz J."/>
            <person name="Barriuso J."/>
            <person name="Prieto A."/>
            <person name="Martinez M.J."/>
        </authorList>
    </citation>
    <scope>NUCLEOTIDE SEQUENCE [LARGE SCALE GENOMIC DNA]</scope>
    <source>
        <strain evidence="7 8">CIB</strain>
    </source>
</reference>
<evidence type="ECO:0000256" key="5">
    <source>
        <dbReference type="ARBA" id="ARBA00023033"/>
    </source>
</evidence>
<keyword evidence="3" id="KW-0274">FAD</keyword>
<dbReference type="GO" id="GO:0071949">
    <property type="term" value="F:FAD binding"/>
    <property type="evidence" value="ECO:0007669"/>
    <property type="project" value="InterPro"/>
</dbReference>
<dbReference type="EMBL" id="MIKG01000007">
    <property type="protein sequence ID" value="RAO68102.1"/>
    <property type="molecule type" value="Genomic_DNA"/>
</dbReference>
<protein>
    <recommendedName>
        <fullName evidence="6">FAD-binding domain-containing protein</fullName>
    </recommendedName>
</protein>
<name>A0A364KX13_TALAM</name>
<sequence>MSELVSFKVIIIGAGLAGALLANGLLNHNISFTVYERDSENSKREGYQIRLGDSAITGFKACLDDESFKAIIQKFGQSATSGAVAPCIYSTRFQPVLDLTSLPTYSKSFAINRVVCRNLLLDAVKPGGNIHYEKAYSSHEIIRDASTGNERVKVLFADGTSDECDIMIGADGSGSRVNKTLGLNNLVDIDTHWSFLAKGNLPRDRLNELPAQLQKGPLLVFSKGVSFFYSLYLPPTYNDTNSANKQISYDEEAASFYWGLNIPKVLSTKYQNYADIPDRLRFCLDFIHDWAPEFKTLLTTGQDDKKFSGIYVTPLRASTKPAKNWRSRVQQSRLIKTEEGHPRVWLLGDAMHAMQPNRGMGGNQAMHDCAEMLPYLVELNDIAKGGRQPTAEEISFACNKYEVVMIDRAFNWVSKSGGISMPVGDSRYEISKAVKAI</sequence>
<dbReference type="GeneID" id="63793330"/>
<comment type="caution">
    <text evidence="7">The sequence shown here is derived from an EMBL/GenBank/DDBJ whole genome shotgun (WGS) entry which is preliminary data.</text>
</comment>
<keyword evidence="2" id="KW-0285">Flavoprotein</keyword>
<evidence type="ECO:0000256" key="1">
    <source>
        <dbReference type="ARBA" id="ARBA00001974"/>
    </source>
</evidence>
<dbReference type="InterPro" id="IPR002938">
    <property type="entry name" value="FAD-bd"/>
</dbReference>
<accession>A0A364KX13</accession>
<comment type="cofactor">
    <cofactor evidence="1">
        <name>FAD</name>
        <dbReference type="ChEBI" id="CHEBI:57692"/>
    </cofactor>
</comment>
<dbReference type="InterPro" id="IPR036188">
    <property type="entry name" value="FAD/NAD-bd_sf"/>
</dbReference>
<proteinExistence type="predicted"/>
<dbReference type="OrthoDB" id="47494at2759"/>
<dbReference type="Proteomes" id="UP000249363">
    <property type="component" value="Unassembled WGS sequence"/>
</dbReference>
<organism evidence="7 8">
    <name type="scientific">Talaromyces amestolkiae</name>
    <dbReference type="NCBI Taxonomy" id="1196081"/>
    <lineage>
        <taxon>Eukaryota</taxon>
        <taxon>Fungi</taxon>
        <taxon>Dikarya</taxon>
        <taxon>Ascomycota</taxon>
        <taxon>Pezizomycotina</taxon>
        <taxon>Eurotiomycetes</taxon>
        <taxon>Eurotiomycetidae</taxon>
        <taxon>Eurotiales</taxon>
        <taxon>Trichocomaceae</taxon>
        <taxon>Talaromyces</taxon>
        <taxon>Talaromyces sect. Talaromyces</taxon>
    </lineage>
</organism>
<dbReference type="GO" id="GO:0004497">
    <property type="term" value="F:monooxygenase activity"/>
    <property type="evidence" value="ECO:0007669"/>
    <property type="project" value="UniProtKB-KW"/>
</dbReference>
<keyword evidence="4" id="KW-0560">Oxidoreductase</keyword>
<keyword evidence="8" id="KW-1185">Reference proteome</keyword>
<dbReference type="RefSeq" id="XP_040732618.1">
    <property type="nucleotide sequence ID" value="XM_040876445.1"/>
</dbReference>
<dbReference type="STRING" id="1196081.A0A364KX13"/>
<evidence type="ECO:0000256" key="2">
    <source>
        <dbReference type="ARBA" id="ARBA00022630"/>
    </source>
</evidence>
<dbReference type="Pfam" id="PF01494">
    <property type="entry name" value="FAD_binding_3"/>
    <property type="match status" value="2"/>
</dbReference>
<dbReference type="PANTHER" id="PTHR47178">
    <property type="entry name" value="MONOOXYGENASE, FAD-BINDING"/>
    <property type="match status" value="1"/>
</dbReference>
<evidence type="ECO:0000256" key="4">
    <source>
        <dbReference type="ARBA" id="ARBA00023002"/>
    </source>
</evidence>
<gene>
    <name evidence="7" type="ORF">BHQ10_004114</name>
</gene>
<evidence type="ECO:0000256" key="3">
    <source>
        <dbReference type="ARBA" id="ARBA00022827"/>
    </source>
</evidence>
<feature type="domain" description="FAD-binding" evidence="6">
    <location>
        <begin position="325"/>
        <end position="373"/>
    </location>
</feature>
<evidence type="ECO:0000313" key="8">
    <source>
        <dbReference type="Proteomes" id="UP000249363"/>
    </source>
</evidence>
<feature type="domain" description="FAD-binding" evidence="6">
    <location>
        <begin position="8"/>
        <end position="184"/>
    </location>
</feature>
<keyword evidence="5" id="KW-0503">Monooxygenase</keyword>
<dbReference type="Gene3D" id="3.50.50.60">
    <property type="entry name" value="FAD/NAD(P)-binding domain"/>
    <property type="match status" value="1"/>
</dbReference>
<evidence type="ECO:0000313" key="7">
    <source>
        <dbReference type="EMBL" id="RAO68102.1"/>
    </source>
</evidence>
<dbReference type="PRINTS" id="PR00420">
    <property type="entry name" value="RNGMNOXGNASE"/>
</dbReference>
<dbReference type="PANTHER" id="PTHR47178:SF6">
    <property type="entry name" value="FAD-BINDING DOMAIN-CONTAINING PROTEIN"/>
    <property type="match status" value="1"/>
</dbReference>